<name>A0A564WIY2_9PROT</name>
<dbReference type="Gene3D" id="2.60.450.10">
    <property type="entry name" value="Lipopolysaccharide (LPS) transport protein A like domain"/>
    <property type="match status" value="2"/>
</dbReference>
<keyword evidence="4" id="KW-1185">Reference proteome</keyword>
<dbReference type="InterPro" id="IPR005653">
    <property type="entry name" value="OstA-like_N"/>
</dbReference>
<protein>
    <recommendedName>
        <fullName evidence="2">Organic solvent tolerance-like N-terminal domain-containing protein</fullName>
    </recommendedName>
</protein>
<dbReference type="GO" id="GO:0009279">
    <property type="term" value="C:cell outer membrane"/>
    <property type="evidence" value="ECO:0007669"/>
    <property type="project" value="TreeGrafter"/>
</dbReference>
<organism evidence="3 4">
    <name type="scientific">Candidatus Defluviicoccus seviourii</name>
    <dbReference type="NCBI Taxonomy" id="2565273"/>
    <lineage>
        <taxon>Bacteria</taxon>
        <taxon>Pseudomonadati</taxon>
        <taxon>Pseudomonadota</taxon>
        <taxon>Alphaproteobacteria</taxon>
        <taxon>Rhodospirillales</taxon>
        <taxon>Rhodospirillaceae</taxon>
        <taxon>Defluviicoccus</taxon>
    </lineage>
</organism>
<dbReference type="AlphaFoldDB" id="A0A564WIY2"/>
<evidence type="ECO:0000313" key="4">
    <source>
        <dbReference type="Proteomes" id="UP000326641"/>
    </source>
</evidence>
<sequence length="293" mass="31480">MKTTSMCALRSLCAPRIRRFLTRLVVGSWLVLAIGPACAVALEPAQADDPIEIQADQGIEWRREDKIVFARGNARAVRGDLTVEARVLSARYRERADGTTEIWEVNADGDVRIASAAETLAGDRATFDLANSVLLLTGDRLRLESGDSVITAEESMEYATRARTLVATGNVHARQGEREVRAKRLKAFLRPANQAAAQNATGGSSRLRRIEAEGNVRIVTPNDVMRSDQAVYDLDAGVAQLTGAVKITRGETQLNGCTGEMDLKTGVSRLLACGGTANTGRVHGLIAPGAIKK</sequence>
<reference evidence="3" key="1">
    <citation type="submission" date="2018-11" db="EMBL/GenBank/DDBJ databases">
        <authorList>
            <person name="Onetto C."/>
        </authorList>
    </citation>
    <scope>NUCLEOTIDE SEQUENCE [LARGE SCALE GENOMIC DNA]</scope>
</reference>
<dbReference type="EMBL" id="UXAT02000051">
    <property type="protein sequence ID" value="VUX47524.1"/>
    <property type="molecule type" value="Genomic_DNA"/>
</dbReference>
<dbReference type="PANTHER" id="PTHR36504:SF1">
    <property type="entry name" value="LIPOPOLYSACCHARIDE EXPORT SYSTEM PROTEIN LPTA"/>
    <property type="match status" value="1"/>
</dbReference>
<feature type="domain" description="Organic solvent tolerance-like N-terminal" evidence="2">
    <location>
        <begin position="155"/>
        <end position="266"/>
    </location>
</feature>
<dbReference type="GO" id="GO:0017089">
    <property type="term" value="F:glycolipid transfer activity"/>
    <property type="evidence" value="ECO:0007669"/>
    <property type="project" value="TreeGrafter"/>
</dbReference>
<dbReference type="PANTHER" id="PTHR36504">
    <property type="entry name" value="LIPOPOLYSACCHARIDE EXPORT SYSTEM PROTEIN LPTA"/>
    <property type="match status" value="1"/>
</dbReference>
<keyword evidence="1" id="KW-0732">Signal</keyword>
<dbReference type="InterPro" id="IPR052037">
    <property type="entry name" value="LPS_export_LptA"/>
</dbReference>
<dbReference type="GO" id="GO:0030288">
    <property type="term" value="C:outer membrane-bounded periplasmic space"/>
    <property type="evidence" value="ECO:0007669"/>
    <property type="project" value="TreeGrafter"/>
</dbReference>
<comment type="caution">
    <text evidence="3">The sequence shown here is derived from an EMBL/GenBank/DDBJ whole genome shotgun (WGS) entry which is preliminary data.</text>
</comment>
<accession>A0A564WIY2</accession>
<dbReference type="Pfam" id="PF03968">
    <property type="entry name" value="LptD_N"/>
    <property type="match status" value="2"/>
</dbReference>
<dbReference type="GO" id="GO:0015920">
    <property type="term" value="P:lipopolysaccharide transport"/>
    <property type="evidence" value="ECO:0007669"/>
    <property type="project" value="TreeGrafter"/>
</dbReference>
<evidence type="ECO:0000256" key="1">
    <source>
        <dbReference type="ARBA" id="ARBA00022729"/>
    </source>
</evidence>
<feature type="domain" description="Organic solvent tolerance-like N-terminal" evidence="2">
    <location>
        <begin position="52"/>
        <end position="154"/>
    </location>
</feature>
<gene>
    <name evidence="3" type="ORF">DF3PA_60003</name>
</gene>
<evidence type="ECO:0000313" key="3">
    <source>
        <dbReference type="EMBL" id="VUX47524.1"/>
    </source>
</evidence>
<proteinExistence type="predicted"/>
<evidence type="ECO:0000259" key="2">
    <source>
        <dbReference type="Pfam" id="PF03968"/>
    </source>
</evidence>
<dbReference type="Proteomes" id="UP000326641">
    <property type="component" value="Unassembled WGS sequence"/>
</dbReference>